<organism evidence="1 2">
    <name type="scientific">Nocardiopsis terrae</name>
    <dbReference type="NCBI Taxonomy" id="372655"/>
    <lineage>
        <taxon>Bacteria</taxon>
        <taxon>Bacillati</taxon>
        <taxon>Actinomycetota</taxon>
        <taxon>Actinomycetes</taxon>
        <taxon>Streptosporangiales</taxon>
        <taxon>Nocardiopsidaceae</taxon>
        <taxon>Nocardiopsis</taxon>
    </lineage>
</organism>
<keyword evidence="2" id="KW-1185">Reference proteome</keyword>
<reference evidence="1 2" key="1">
    <citation type="submission" date="2020-10" db="EMBL/GenBank/DDBJ databases">
        <title>Sequencing the genomes of 1000 actinobacteria strains.</title>
        <authorList>
            <person name="Klenk H.-P."/>
        </authorList>
    </citation>
    <scope>NUCLEOTIDE SEQUENCE [LARGE SCALE GENOMIC DNA]</scope>
    <source>
        <strain evidence="1 2">DSM 45157</strain>
    </source>
</reference>
<evidence type="ECO:0000313" key="1">
    <source>
        <dbReference type="EMBL" id="MBE1456953.1"/>
    </source>
</evidence>
<dbReference type="Pfam" id="PF14175">
    <property type="entry name" value="YaaC"/>
    <property type="match status" value="1"/>
</dbReference>
<dbReference type="RefSeq" id="WP_191272782.1">
    <property type="nucleotide sequence ID" value="NZ_BMXJ01000006.1"/>
</dbReference>
<evidence type="ECO:0008006" key="3">
    <source>
        <dbReference type="Google" id="ProtNLM"/>
    </source>
</evidence>
<name>A0ABR9HD29_9ACTN</name>
<evidence type="ECO:0000313" key="2">
    <source>
        <dbReference type="Proteomes" id="UP000598217"/>
    </source>
</evidence>
<gene>
    <name evidence="1" type="ORF">H4W79_001167</name>
</gene>
<protein>
    <recommendedName>
        <fullName evidence="3">YaaC-like Protein</fullName>
    </recommendedName>
</protein>
<sequence>MVSSPHLQPLSEYLGGFPDVLGYDFDRTGPGVDAAPAYQPLGDETGELTLKWPADLGEHYTARVELLNAKTRAYLGDRYFFPGPGTPGADRGLHPLMAWWAVLYALSMLARYQPVEWARHIDVNTSESAVPIEELLRAALGILPELIRETINEVRRTVT</sequence>
<comment type="caution">
    <text evidence="1">The sequence shown here is derived from an EMBL/GenBank/DDBJ whole genome shotgun (WGS) entry which is preliminary data.</text>
</comment>
<dbReference type="EMBL" id="JADBDY010000001">
    <property type="protein sequence ID" value="MBE1456953.1"/>
    <property type="molecule type" value="Genomic_DNA"/>
</dbReference>
<accession>A0ABR9HD29</accession>
<dbReference type="Proteomes" id="UP000598217">
    <property type="component" value="Unassembled WGS sequence"/>
</dbReference>
<dbReference type="InterPro" id="IPR026988">
    <property type="entry name" value="YaaC-like"/>
</dbReference>
<proteinExistence type="predicted"/>